<evidence type="ECO:0000259" key="14">
    <source>
        <dbReference type="PROSITE" id="PS50999"/>
    </source>
</evidence>
<keyword evidence="11 12" id="KW-0472">Membrane</keyword>
<keyword evidence="8" id="KW-0249">Electron transport</keyword>
<evidence type="ECO:0000256" key="8">
    <source>
        <dbReference type="ARBA" id="ARBA00022982"/>
    </source>
</evidence>
<evidence type="ECO:0000313" key="16">
    <source>
        <dbReference type="Proteomes" id="UP000004949"/>
    </source>
</evidence>
<dbReference type="SUPFAM" id="SSF49503">
    <property type="entry name" value="Cupredoxins"/>
    <property type="match status" value="1"/>
</dbReference>
<dbReference type="Pfam" id="PF00116">
    <property type="entry name" value="COX2"/>
    <property type="match status" value="1"/>
</dbReference>
<dbReference type="PANTHER" id="PTHR22888">
    <property type="entry name" value="CYTOCHROME C OXIDASE, SUBUNIT II"/>
    <property type="match status" value="1"/>
</dbReference>
<evidence type="ECO:0000256" key="3">
    <source>
        <dbReference type="ARBA" id="ARBA00022448"/>
    </source>
</evidence>
<keyword evidence="9 12" id="KW-1133">Transmembrane helix</keyword>
<keyword evidence="4" id="KW-1003">Cell membrane</keyword>
<keyword evidence="7" id="KW-0732">Signal</keyword>
<name>G6XJP3_9PROT</name>
<dbReference type="CDD" id="cd04212">
    <property type="entry name" value="CuRO_UO_II"/>
    <property type="match status" value="1"/>
</dbReference>
<evidence type="ECO:0000256" key="1">
    <source>
        <dbReference type="ARBA" id="ARBA00004651"/>
    </source>
</evidence>
<comment type="subcellular location">
    <subcellularLocation>
        <location evidence="1">Cell membrane</location>
        <topology evidence="1">Multi-pass membrane protein</topology>
    </subcellularLocation>
</comment>
<dbReference type="GO" id="GO:0005886">
    <property type="term" value="C:plasma membrane"/>
    <property type="evidence" value="ECO:0007669"/>
    <property type="project" value="UniProtKB-SubCell"/>
</dbReference>
<gene>
    <name evidence="15" type="ORF">GMO_16220</name>
</gene>
<dbReference type="GO" id="GO:0042773">
    <property type="term" value="P:ATP synthesis coupled electron transport"/>
    <property type="evidence" value="ECO:0007669"/>
    <property type="project" value="TreeGrafter"/>
</dbReference>
<evidence type="ECO:0000256" key="5">
    <source>
        <dbReference type="ARBA" id="ARBA00022660"/>
    </source>
</evidence>
<dbReference type="PANTHER" id="PTHR22888:SF18">
    <property type="entry name" value="CYTOCHROME BO(3) UBIQUINOL OXIDASE SUBUNIT 2"/>
    <property type="match status" value="1"/>
</dbReference>
<evidence type="ECO:0000259" key="13">
    <source>
        <dbReference type="PROSITE" id="PS50857"/>
    </source>
</evidence>
<dbReference type="RefSeq" id="WP_008851769.1">
    <property type="nucleotide sequence ID" value="NZ_AGQV01000005.1"/>
</dbReference>
<feature type="transmembrane region" description="Helical" evidence="12">
    <location>
        <begin position="53"/>
        <end position="76"/>
    </location>
</feature>
<dbReference type="PATRIC" id="fig|1088869.3.peg.1619"/>
<evidence type="ECO:0000256" key="10">
    <source>
        <dbReference type="ARBA" id="ARBA00023002"/>
    </source>
</evidence>
<dbReference type="PROSITE" id="PS50857">
    <property type="entry name" value="COX2_CUA"/>
    <property type="match status" value="1"/>
</dbReference>
<keyword evidence="3" id="KW-0813">Transport</keyword>
<dbReference type="InterPro" id="IPR002429">
    <property type="entry name" value="CcO_II-like_C"/>
</dbReference>
<dbReference type="InterPro" id="IPR008972">
    <property type="entry name" value="Cupredoxin"/>
</dbReference>
<dbReference type="OrthoDB" id="9781261at2"/>
<evidence type="ECO:0000256" key="12">
    <source>
        <dbReference type="SAM" id="Phobius"/>
    </source>
</evidence>
<dbReference type="PROSITE" id="PS50999">
    <property type="entry name" value="COX2_TM"/>
    <property type="match status" value="1"/>
</dbReference>
<evidence type="ECO:0000256" key="11">
    <source>
        <dbReference type="ARBA" id="ARBA00023136"/>
    </source>
</evidence>
<dbReference type="AlphaFoldDB" id="G6XJP3"/>
<dbReference type="GO" id="GO:0005507">
    <property type="term" value="F:copper ion binding"/>
    <property type="evidence" value="ECO:0007669"/>
    <property type="project" value="InterPro"/>
</dbReference>
<proteinExistence type="inferred from homology"/>
<evidence type="ECO:0000256" key="6">
    <source>
        <dbReference type="ARBA" id="ARBA00022692"/>
    </source>
</evidence>
<organism evidence="15 16">
    <name type="scientific">Gluconobacter morbifer G707</name>
    <dbReference type="NCBI Taxonomy" id="1088869"/>
    <lineage>
        <taxon>Bacteria</taxon>
        <taxon>Pseudomonadati</taxon>
        <taxon>Pseudomonadota</taxon>
        <taxon>Alphaproteobacteria</taxon>
        <taxon>Acetobacterales</taxon>
        <taxon>Acetobacteraceae</taxon>
        <taxon>Gluconobacter</taxon>
    </lineage>
</organism>
<reference evidence="15 16" key="1">
    <citation type="submission" date="2011-10" db="EMBL/GenBank/DDBJ databases">
        <title>Genome sequence of Gluconobacter morbifer G707, isolated from Drosophila gut.</title>
        <authorList>
            <person name="Lee W.-J."/>
            <person name="Kim E.-K."/>
        </authorList>
    </citation>
    <scope>NUCLEOTIDE SEQUENCE [LARGE SCALE GENOMIC DNA]</scope>
    <source>
        <strain evidence="15 16">G707</strain>
    </source>
</reference>
<dbReference type="GO" id="GO:0016491">
    <property type="term" value="F:oxidoreductase activity"/>
    <property type="evidence" value="ECO:0007669"/>
    <property type="project" value="UniProtKB-KW"/>
</dbReference>
<feature type="transmembrane region" description="Helical" evidence="12">
    <location>
        <begin position="20"/>
        <end position="41"/>
    </location>
</feature>
<dbReference type="PROSITE" id="PS51257">
    <property type="entry name" value="PROKAR_LIPOPROTEIN"/>
    <property type="match status" value="1"/>
</dbReference>
<dbReference type="InterPro" id="IPR034227">
    <property type="entry name" value="CuRO_UO_II"/>
</dbReference>
<dbReference type="Gene3D" id="1.10.287.90">
    <property type="match status" value="1"/>
</dbReference>
<dbReference type="InterPro" id="IPR011759">
    <property type="entry name" value="Cyt_c_oxidase_su2_TM_dom"/>
</dbReference>
<evidence type="ECO:0000256" key="2">
    <source>
        <dbReference type="ARBA" id="ARBA00007866"/>
    </source>
</evidence>
<keyword evidence="10 15" id="KW-0560">Oxidoreductase</keyword>
<comment type="similarity">
    <text evidence="2">Belongs to the cytochrome c oxidase subunit 2 family.</text>
</comment>
<dbReference type="GO" id="GO:0004129">
    <property type="term" value="F:cytochrome-c oxidase activity"/>
    <property type="evidence" value="ECO:0007669"/>
    <property type="project" value="InterPro"/>
</dbReference>
<dbReference type="Proteomes" id="UP000004949">
    <property type="component" value="Unassembled WGS sequence"/>
</dbReference>
<sequence length="318" mass="35801">MLFSRWQAWRALRCHVPNSFPMLMLLLLLGGCGHDGITFLHPGGPVAEHQRNWLLFILAALSVVVVPVFIGVPYCMWRYRLRRDPGDYRPTWESSRILEWLVWGVPTVVVVILSLLILGPERRYSPANPVGTDAPLDIQVIGLNWKWLFLYPDQHVASLDTLALPQGREIRFHLTSDATMQSFFIPGLGSQIYAMAGMVTTLHLRADRTGQYLGENTQFNGMGFQGEKFPALVLSQADFTHWMNEADHSLHILDDAVYRRVLQPDGDDRDVVSTLAPDDASGNPLQPQGLTFSHVPDGFFMSVVNHYHQPPLPGRSLP</sequence>
<evidence type="ECO:0000256" key="9">
    <source>
        <dbReference type="ARBA" id="ARBA00022989"/>
    </source>
</evidence>
<dbReference type="EMBL" id="AGQV01000005">
    <property type="protein sequence ID" value="EHH67855.1"/>
    <property type="molecule type" value="Genomic_DNA"/>
</dbReference>
<dbReference type="InterPro" id="IPR045187">
    <property type="entry name" value="CcO_II"/>
</dbReference>
<evidence type="ECO:0000256" key="4">
    <source>
        <dbReference type="ARBA" id="ARBA00022475"/>
    </source>
</evidence>
<keyword evidence="6 12" id="KW-0812">Transmembrane</keyword>
<evidence type="ECO:0000313" key="15">
    <source>
        <dbReference type="EMBL" id="EHH67855.1"/>
    </source>
</evidence>
<dbReference type="InterPro" id="IPR036257">
    <property type="entry name" value="Cyt_c_oxidase_su2_TM_sf"/>
</dbReference>
<dbReference type="Gene3D" id="2.60.40.420">
    <property type="entry name" value="Cupredoxins - blue copper proteins"/>
    <property type="match status" value="1"/>
</dbReference>
<dbReference type="eggNOG" id="COG1622">
    <property type="taxonomic scope" value="Bacteria"/>
</dbReference>
<feature type="transmembrane region" description="Helical" evidence="12">
    <location>
        <begin position="97"/>
        <end position="118"/>
    </location>
</feature>
<evidence type="ECO:0000256" key="7">
    <source>
        <dbReference type="ARBA" id="ARBA00022729"/>
    </source>
</evidence>
<accession>G6XJP3</accession>
<protein>
    <submittedName>
        <fullName evidence="15">Cytochrome-c oxidase subunit 2</fullName>
        <ecNumber evidence="15">1.9.3.1</ecNumber>
    </submittedName>
</protein>
<feature type="domain" description="Cytochrome oxidase subunit II transmembrane region profile" evidence="14">
    <location>
        <begin position="31"/>
        <end position="128"/>
    </location>
</feature>
<comment type="caution">
    <text evidence="15">The sequence shown here is derived from an EMBL/GenBank/DDBJ whole genome shotgun (WGS) entry which is preliminary data.</text>
</comment>
<keyword evidence="16" id="KW-1185">Reference proteome</keyword>
<dbReference type="STRING" id="1088869.GMO_16220"/>
<feature type="domain" description="Cytochrome oxidase subunit II copper A binding" evidence="13">
    <location>
        <begin position="133"/>
        <end position="245"/>
    </location>
</feature>
<keyword evidence="5" id="KW-0679">Respiratory chain</keyword>
<dbReference type="SUPFAM" id="SSF81464">
    <property type="entry name" value="Cytochrome c oxidase subunit II-like, transmembrane region"/>
    <property type="match status" value="1"/>
</dbReference>
<dbReference type="EC" id="1.9.3.1" evidence="15"/>